<keyword evidence="2" id="KW-1185">Reference proteome</keyword>
<comment type="caution">
    <text evidence="1">The sequence shown here is derived from an EMBL/GenBank/DDBJ whole genome shotgun (WGS) entry which is preliminary data.</text>
</comment>
<protein>
    <submittedName>
        <fullName evidence="1">Uncharacterized protein</fullName>
    </submittedName>
</protein>
<evidence type="ECO:0000313" key="1">
    <source>
        <dbReference type="EMBL" id="KAH3788600.1"/>
    </source>
</evidence>
<accession>A0A9D4IVR2</accession>
<dbReference type="Proteomes" id="UP000828390">
    <property type="component" value="Unassembled WGS sequence"/>
</dbReference>
<sequence length="68" mass="7578">MSVVLEKSPSEYEQCHAKMNIIPYAASASAQSGQELPGPRITPRNIFDFIADGLHIAHDQPARFRRLV</sequence>
<proteinExistence type="predicted"/>
<dbReference type="AlphaFoldDB" id="A0A9D4IVR2"/>
<evidence type="ECO:0000313" key="2">
    <source>
        <dbReference type="Proteomes" id="UP000828390"/>
    </source>
</evidence>
<reference evidence="1" key="1">
    <citation type="journal article" date="2019" name="bioRxiv">
        <title>The Genome of the Zebra Mussel, Dreissena polymorpha: A Resource for Invasive Species Research.</title>
        <authorList>
            <person name="McCartney M.A."/>
            <person name="Auch B."/>
            <person name="Kono T."/>
            <person name="Mallez S."/>
            <person name="Zhang Y."/>
            <person name="Obille A."/>
            <person name="Becker A."/>
            <person name="Abrahante J.E."/>
            <person name="Garbe J."/>
            <person name="Badalamenti J.P."/>
            <person name="Herman A."/>
            <person name="Mangelson H."/>
            <person name="Liachko I."/>
            <person name="Sullivan S."/>
            <person name="Sone E.D."/>
            <person name="Koren S."/>
            <person name="Silverstein K.A.T."/>
            <person name="Beckman K.B."/>
            <person name="Gohl D.M."/>
        </authorList>
    </citation>
    <scope>NUCLEOTIDE SEQUENCE</scope>
    <source>
        <strain evidence="1">Duluth1</strain>
        <tissue evidence="1">Whole animal</tissue>
    </source>
</reference>
<name>A0A9D4IVR2_DREPO</name>
<organism evidence="1 2">
    <name type="scientific">Dreissena polymorpha</name>
    <name type="common">Zebra mussel</name>
    <name type="synonym">Mytilus polymorpha</name>
    <dbReference type="NCBI Taxonomy" id="45954"/>
    <lineage>
        <taxon>Eukaryota</taxon>
        <taxon>Metazoa</taxon>
        <taxon>Spiralia</taxon>
        <taxon>Lophotrochozoa</taxon>
        <taxon>Mollusca</taxon>
        <taxon>Bivalvia</taxon>
        <taxon>Autobranchia</taxon>
        <taxon>Heteroconchia</taxon>
        <taxon>Euheterodonta</taxon>
        <taxon>Imparidentia</taxon>
        <taxon>Neoheterodontei</taxon>
        <taxon>Myida</taxon>
        <taxon>Dreissenoidea</taxon>
        <taxon>Dreissenidae</taxon>
        <taxon>Dreissena</taxon>
    </lineage>
</organism>
<dbReference type="EMBL" id="JAIWYP010000008">
    <property type="protein sequence ID" value="KAH3788600.1"/>
    <property type="molecule type" value="Genomic_DNA"/>
</dbReference>
<gene>
    <name evidence="1" type="ORF">DPMN_166746</name>
</gene>
<reference evidence="1" key="2">
    <citation type="submission" date="2020-11" db="EMBL/GenBank/DDBJ databases">
        <authorList>
            <person name="McCartney M.A."/>
            <person name="Auch B."/>
            <person name="Kono T."/>
            <person name="Mallez S."/>
            <person name="Becker A."/>
            <person name="Gohl D.M."/>
            <person name="Silverstein K.A.T."/>
            <person name="Koren S."/>
            <person name="Bechman K.B."/>
            <person name="Herman A."/>
            <person name="Abrahante J.E."/>
            <person name="Garbe J."/>
        </authorList>
    </citation>
    <scope>NUCLEOTIDE SEQUENCE</scope>
    <source>
        <strain evidence="1">Duluth1</strain>
        <tissue evidence="1">Whole animal</tissue>
    </source>
</reference>